<dbReference type="SUPFAM" id="SSF82771">
    <property type="entry name" value="GIY-YIG endonuclease"/>
    <property type="match status" value="1"/>
</dbReference>
<dbReference type="CDD" id="cd10456">
    <property type="entry name" value="GIY-YIG_UPF0213"/>
    <property type="match status" value="1"/>
</dbReference>
<dbReference type="PANTHER" id="PTHR34477:SF1">
    <property type="entry name" value="UPF0213 PROTEIN YHBQ"/>
    <property type="match status" value="1"/>
</dbReference>
<dbReference type="Pfam" id="PF01541">
    <property type="entry name" value="GIY-YIG"/>
    <property type="match status" value="1"/>
</dbReference>
<feature type="non-terminal residue" evidence="1">
    <location>
        <position position="86"/>
    </location>
</feature>
<dbReference type="Gene3D" id="3.40.1440.10">
    <property type="entry name" value="GIY-YIG endonuclease"/>
    <property type="match status" value="1"/>
</dbReference>
<protein>
    <submittedName>
        <fullName evidence="1">Uncharacterized protein</fullName>
    </submittedName>
</protein>
<dbReference type="InterPro" id="IPR000305">
    <property type="entry name" value="GIY-YIG_endonuc"/>
</dbReference>
<dbReference type="OrthoDB" id="24645at2759"/>
<reference evidence="1" key="1">
    <citation type="submission" date="2020-11" db="EMBL/GenBank/DDBJ databases">
        <authorList>
            <person name="Tran Van P."/>
        </authorList>
    </citation>
    <scope>NUCLEOTIDE SEQUENCE</scope>
</reference>
<accession>A0A7R8WX08</accession>
<proteinExistence type="predicted"/>
<name>A0A7R8WX08_9CRUS</name>
<dbReference type="InterPro" id="IPR035901">
    <property type="entry name" value="GIY-YIG_endonuc_sf"/>
</dbReference>
<dbReference type="AlphaFoldDB" id="A0A7R8WX08"/>
<dbReference type="EMBL" id="OB741679">
    <property type="protein sequence ID" value="CAD7239790.1"/>
    <property type="molecule type" value="Genomic_DNA"/>
</dbReference>
<evidence type="ECO:0000313" key="1">
    <source>
        <dbReference type="EMBL" id="CAD7239790.1"/>
    </source>
</evidence>
<gene>
    <name evidence="1" type="ORF">CTOB1V02_LOCUS17605</name>
</gene>
<organism evidence="1">
    <name type="scientific">Cyprideis torosa</name>
    <dbReference type="NCBI Taxonomy" id="163714"/>
    <lineage>
        <taxon>Eukaryota</taxon>
        <taxon>Metazoa</taxon>
        <taxon>Ecdysozoa</taxon>
        <taxon>Arthropoda</taxon>
        <taxon>Crustacea</taxon>
        <taxon>Oligostraca</taxon>
        <taxon>Ostracoda</taxon>
        <taxon>Podocopa</taxon>
        <taxon>Podocopida</taxon>
        <taxon>Cytherocopina</taxon>
        <taxon>Cytheroidea</taxon>
        <taxon>Cytherideidae</taxon>
        <taxon>Cyprideis</taxon>
    </lineage>
</organism>
<dbReference type="InterPro" id="IPR050190">
    <property type="entry name" value="UPF0213_domain"/>
</dbReference>
<dbReference type="PANTHER" id="PTHR34477">
    <property type="entry name" value="UPF0213 PROTEIN YHBQ"/>
    <property type="match status" value="1"/>
</dbReference>
<dbReference type="PROSITE" id="PS50164">
    <property type="entry name" value="GIY_YIG"/>
    <property type="match status" value="1"/>
</dbReference>
<sequence length="86" mass="9926">MLLSSNSSDHGWFVYMVKCADDSLYTGITTEPERRLQEHNSSKAAKYTRSRQPVVLVYLESVGNRSEASKREFMIKRLSRGKKQQL</sequence>